<proteinExistence type="predicted"/>
<gene>
    <name evidence="6" type="ORF">QBZ16_002853</name>
</gene>
<dbReference type="SMART" id="SM00558">
    <property type="entry name" value="JmjC"/>
    <property type="match status" value="1"/>
</dbReference>
<evidence type="ECO:0000256" key="3">
    <source>
        <dbReference type="SAM" id="MobiDB-lite"/>
    </source>
</evidence>
<dbReference type="Gene3D" id="2.60.120.650">
    <property type="entry name" value="Cupin"/>
    <property type="match status" value="1"/>
</dbReference>
<dbReference type="GO" id="GO:0141052">
    <property type="term" value="F:histone H3 demethylase activity"/>
    <property type="evidence" value="ECO:0007669"/>
    <property type="project" value="UniProtKB-ARBA"/>
</dbReference>
<organism evidence="6 7">
    <name type="scientific">Prototheca wickerhamii</name>
    <dbReference type="NCBI Taxonomy" id="3111"/>
    <lineage>
        <taxon>Eukaryota</taxon>
        <taxon>Viridiplantae</taxon>
        <taxon>Chlorophyta</taxon>
        <taxon>core chlorophytes</taxon>
        <taxon>Trebouxiophyceae</taxon>
        <taxon>Chlorellales</taxon>
        <taxon>Chlorellaceae</taxon>
        <taxon>Prototheca</taxon>
    </lineage>
</organism>
<dbReference type="Pfam" id="PF02373">
    <property type="entry name" value="JmjC"/>
    <property type="match status" value="1"/>
</dbReference>
<evidence type="ECO:0000259" key="5">
    <source>
        <dbReference type="PROSITE" id="PS51184"/>
    </source>
</evidence>
<name>A0AAD9IMS5_PROWI</name>
<feature type="domain" description="JmjN" evidence="4">
    <location>
        <begin position="42"/>
        <end position="83"/>
    </location>
</feature>
<dbReference type="Pfam" id="PF02375">
    <property type="entry name" value="JmjN"/>
    <property type="match status" value="1"/>
</dbReference>
<dbReference type="InterPro" id="IPR003347">
    <property type="entry name" value="JmjC_dom"/>
</dbReference>
<reference evidence="6" key="1">
    <citation type="submission" date="2021-01" db="EMBL/GenBank/DDBJ databases">
        <authorList>
            <person name="Eckstrom K.M.E."/>
        </authorList>
    </citation>
    <scope>NUCLEOTIDE SEQUENCE</scope>
    <source>
        <strain evidence="6">UVCC 0001</strain>
    </source>
</reference>
<feature type="domain" description="JmjC" evidence="5">
    <location>
        <begin position="191"/>
        <end position="336"/>
    </location>
</feature>
<feature type="region of interest" description="Disordered" evidence="3">
    <location>
        <begin position="475"/>
        <end position="501"/>
    </location>
</feature>
<dbReference type="GO" id="GO:0005634">
    <property type="term" value="C:nucleus"/>
    <property type="evidence" value="ECO:0007669"/>
    <property type="project" value="TreeGrafter"/>
</dbReference>
<evidence type="ECO:0000313" key="6">
    <source>
        <dbReference type="EMBL" id="KAK2079162.1"/>
    </source>
</evidence>
<dbReference type="PANTHER" id="PTHR10694">
    <property type="entry name" value="LYSINE-SPECIFIC DEMETHYLASE"/>
    <property type="match status" value="1"/>
</dbReference>
<accession>A0AAD9IMS5</accession>
<evidence type="ECO:0000256" key="1">
    <source>
        <dbReference type="ARBA" id="ARBA00022723"/>
    </source>
</evidence>
<dbReference type="SMART" id="SM00545">
    <property type="entry name" value="JmjN"/>
    <property type="match status" value="1"/>
</dbReference>
<keyword evidence="1" id="KW-0479">Metal-binding</keyword>
<dbReference type="GO" id="GO:0000785">
    <property type="term" value="C:chromatin"/>
    <property type="evidence" value="ECO:0007669"/>
    <property type="project" value="TreeGrafter"/>
</dbReference>
<dbReference type="AlphaFoldDB" id="A0AAD9IMS5"/>
<dbReference type="PROSITE" id="PS51183">
    <property type="entry name" value="JMJN"/>
    <property type="match status" value="1"/>
</dbReference>
<comment type="caution">
    <text evidence="6">The sequence shown here is derived from an EMBL/GenBank/DDBJ whole genome shotgun (WGS) entry which is preliminary data.</text>
</comment>
<evidence type="ECO:0000313" key="7">
    <source>
        <dbReference type="Proteomes" id="UP001255856"/>
    </source>
</evidence>
<dbReference type="InterPro" id="IPR003349">
    <property type="entry name" value="JmjN"/>
</dbReference>
<evidence type="ECO:0000256" key="2">
    <source>
        <dbReference type="ARBA" id="ARBA00023004"/>
    </source>
</evidence>
<sequence>MDFLVGDMPEPEILLGAPYVHAARPIADHQAEGAWLQSLPEAPVFRPTAAEWEDPLRYIASIRAEGEAAGLAVVVSPFAPSVLPAQGLSRSLGTFRARWQRLERVRTRKWEPPGFEEDARPYTLQRFVKEAEKETRRLFGGLSAAPPPRTVEREYWARHGRAGKARRGRVYALYANDIPGSAFCARDALGASRWNLNSLAQEPGCVLRACPDPVPGVTQPMLYLGSAFASFAWHVEDQRLASINYAHAGAAKVWYGVPAAHADAFEAAKTVLVSPEELTRRGVRVVRAEQHPGSFVLTFPRAYHAGFSAGVHLGEAINLSLDDWWWPHGDAARREYRALRRPEVAPYEMLLCHRALEVATDGAGGNAGERVLAMSQDDPPGALVPPKRVEWADVEVPGRVKRFAKALPEDELAEVDRKMGVEEAVPKPMAHDPDSESTELEFEIELPYLEPSPDAAVDTAATSLPESAQANGVLNGPYNASNGIATPTQSEPAATGQRKRSWFKVEPGQSRFGRAIRPSQWVSQADDSMYAE</sequence>
<dbReference type="Proteomes" id="UP001255856">
    <property type="component" value="Unassembled WGS sequence"/>
</dbReference>
<dbReference type="SUPFAM" id="SSF51197">
    <property type="entry name" value="Clavaminate synthase-like"/>
    <property type="match status" value="1"/>
</dbReference>
<evidence type="ECO:0000259" key="4">
    <source>
        <dbReference type="PROSITE" id="PS51183"/>
    </source>
</evidence>
<keyword evidence="7" id="KW-1185">Reference proteome</keyword>
<keyword evidence="2" id="KW-0408">Iron</keyword>
<feature type="compositionally biased region" description="Polar residues" evidence="3">
    <location>
        <begin position="475"/>
        <end position="492"/>
    </location>
</feature>
<dbReference type="PROSITE" id="PS51184">
    <property type="entry name" value="JMJC"/>
    <property type="match status" value="1"/>
</dbReference>
<dbReference type="GO" id="GO:0010468">
    <property type="term" value="P:regulation of gene expression"/>
    <property type="evidence" value="ECO:0007669"/>
    <property type="project" value="TreeGrafter"/>
</dbReference>
<protein>
    <submittedName>
        <fullName evidence="6">Uncharacterized protein</fullName>
    </submittedName>
</protein>
<dbReference type="EMBL" id="JASFZW010000003">
    <property type="protein sequence ID" value="KAK2079162.1"/>
    <property type="molecule type" value="Genomic_DNA"/>
</dbReference>
<dbReference type="PANTHER" id="PTHR10694:SF33">
    <property type="entry name" value="LYSINE-SPECIFIC DEMETHYLASE 5"/>
    <property type="match status" value="1"/>
</dbReference>
<dbReference type="GO" id="GO:0046872">
    <property type="term" value="F:metal ion binding"/>
    <property type="evidence" value="ECO:0007669"/>
    <property type="project" value="UniProtKB-KW"/>
</dbReference>